<accession>A0A172TLT4</accession>
<gene>
    <name evidence="1" type="ORF">SY83_17270</name>
</gene>
<evidence type="ECO:0000313" key="2">
    <source>
        <dbReference type="Proteomes" id="UP000076927"/>
    </source>
</evidence>
<protein>
    <submittedName>
        <fullName evidence="1">Uncharacterized protein</fullName>
    </submittedName>
</protein>
<evidence type="ECO:0000313" key="1">
    <source>
        <dbReference type="EMBL" id="ANE47743.1"/>
    </source>
</evidence>
<dbReference type="PATRIC" id="fig|1178515.4.peg.3476"/>
<dbReference type="OrthoDB" id="2603926at2"/>
<dbReference type="KEGG" id="pswu:SY83_17270"/>
<organism evidence="1 2">
    <name type="scientific">Paenibacillus swuensis</name>
    <dbReference type="NCBI Taxonomy" id="1178515"/>
    <lineage>
        <taxon>Bacteria</taxon>
        <taxon>Bacillati</taxon>
        <taxon>Bacillota</taxon>
        <taxon>Bacilli</taxon>
        <taxon>Bacillales</taxon>
        <taxon>Paenibacillaceae</taxon>
        <taxon>Paenibacillus</taxon>
    </lineage>
</organism>
<dbReference type="EMBL" id="CP011388">
    <property type="protein sequence ID" value="ANE47743.1"/>
    <property type="molecule type" value="Genomic_DNA"/>
</dbReference>
<name>A0A172TLT4_9BACL</name>
<dbReference type="AlphaFoldDB" id="A0A172TLT4"/>
<proteinExistence type="predicted"/>
<reference evidence="1 2" key="1">
    <citation type="submission" date="2015-01" db="EMBL/GenBank/DDBJ databases">
        <title>Paenibacillus swuensis/DY6/whole genome sequencing.</title>
        <authorList>
            <person name="Kim M.K."/>
            <person name="Srinivasan S."/>
            <person name="Lee J.-J."/>
        </authorList>
    </citation>
    <scope>NUCLEOTIDE SEQUENCE [LARGE SCALE GENOMIC DNA]</scope>
    <source>
        <strain evidence="1 2">DY6</strain>
    </source>
</reference>
<sequence length="176" mass="20472">MIKVLLAKSAIENEEGMNHMWIQLASARVVKHARLQLLLPTGIYRLRNLNGYYEEQTGEILIVNPEMENDVVIEIFTREPIPSGEKTISVALCYNDENGRFTRIEHFIPLDVVPEEKMDKVVIDDVVVNKIKELQQHNENSAENEFMDYSQTKIIRIDSSQISKWEKKYRIEGIIQ</sequence>
<dbReference type="RefSeq" id="WP_068608752.1">
    <property type="nucleotide sequence ID" value="NZ_CP011388.1"/>
</dbReference>
<keyword evidence="2" id="KW-1185">Reference proteome</keyword>
<dbReference type="Proteomes" id="UP000076927">
    <property type="component" value="Chromosome"/>
</dbReference>